<keyword evidence="2" id="KW-1185">Reference proteome</keyword>
<comment type="caution">
    <text evidence="1">The sequence shown here is derived from an EMBL/GenBank/DDBJ whole genome shotgun (WGS) entry which is preliminary data.</text>
</comment>
<gene>
    <name evidence="1" type="ORF">ST47_g23</name>
</gene>
<evidence type="ECO:0000313" key="1">
    <source>
        <dbReference type="EMBL" id="KZM28812.1"/>
    </source>
</evidence>
<dbReference type="AlphaFoldDB" id="A0A163ML58"/>
<dbReference type="Proteomes" id="UP000076837">
    <property type="component" value="Unassembled WGS sequence"/>
</dbReference>
<evidence type="ECO:0000313" key="2">
    <source>
        <dbReference type="Proteomes" id="UP000076837"/>
    </source>
</evidence>
<reference evidence="1 2" key="1">
    <citation type="journal article" date="2016" name="Sci. Rep.">
        <title>Draft genome sequencing and secretome analysis of fungal phytopathogen Ascochyta rabiei provides insight into the necrotrophic effector repertoire.</title>
        <authorList>
            <person name="Verma S."/>
            <person name="Gazara R.K."/>
            <person name="Nizam S."/>
            <person name="Parween S."/>
            <person name="Chattopadhyay D."/>
            <person name="Verma P.K."/>
        </authorList>
    </citation>
    <scope>NUCLEOTIDE SEQUENCE [LARGE SCALE GENOMIC DNA]</scope>
    <source>
        <strain evidence="1 2">ArDII</strain>
    </source>
</reference>
<sequence length="260" mass="29409">MALRGLREVTMRGQMPHRGGPMHAATLQFLEFVPEVEQLHLSHVSVETPRQLINLMSDKKLTRFLTWWTHGDGRMLRSMLSGQRLKFFKYNPGGEGFPTPHQDKLSEVHTIDLLTDSRQSLRVLKLYSTQMSKSPLLSQFDNLELVEMPFAADLFNVIAGSEHGDVANALRKRIPESLSALSLRYIPSSDDVCVVLAVLAELKRQGEFSALKTVRLNFCRFAISPRFPPDHYNILNPALEKELIGVFNKVGLQLEVAQTD</sequence>
<protein>
    <submittedName>
        <fullName evidence="1">Uncharacterized protein</fullName>
    </submittedName>
</protein>
<accession>A0A163ML58</accession>
<name>A0A163ML58_DIDRA</name>
<dbReference type="EMBL" id="JYNV01000001">
    <property type="protein sequence ID" value="KZM28812.1"/>
    <property type="molecule type" value="Genomic_DNA"/>
</dbReference>
<proteinExistence type="predicted"/>
<organism evidence="1 2">
    <name type="scientific">Didymella rabiei</name>
    <name type="common">Chickpea ascochyta blight fungus</name>
    <name type="synonym">Mycosphaerella rabiei</name>
    <dbReference type="NCBI Taxonomy" id="5454"/>
    <lineage>
        <taxon>Eukaryota</taxon>
        <taxon>Fungi</taxon>
        <taxon>Dikarya</taxon>
        <taxon>Ascomycota</taxon>
        <taxon>Pezizomycotina</taxon>
        <taxon>Dothideomycetes</taxon>
        <taxon>Pleosporomycetidae</taxon>
        <taxon>Pleosporales</taxon>
        <taxon>Pleosporineae</taxon>
        <taxon>Didymellaceae</taxon>
        <taxon>Ascochyta</taxon>
    </lineage>
</organism>